<evidence type="ECO:0000313" key="4">
    <source>
        <dbReference type="Proteomes" id="UP000236732"/>
    </source>
</evidence>
<reference evidence="3 4" key="1">
    <citation type="submission" date="2016-10" db="EMBL/GenBank/DDBJ databases">
        <authorList>
            <person name="de Groot N.N."/>
        </authorList>
    </citation>
    <scope>NUCLEOTIDE SEQUENCE [LARGE SCALE GENOMIC DNA]</scope>
    <source>
        <strain evidence="3 4">CGMCC 4.7037</strain>
    </source>
</reference>
<feature type="transmembrane region" description="Helical" evidence="1">
    <location>
        <begin position="163"/>
        <end position="184"/>
    </location>
</feature>
<proteinExistence type="predicted"/>
<evidence type="ECO:0000313" key="3">
    <source>
        <dbReference type="EMBL" id="SEG90496.1"/>
    </source>
</evidence>
<keyword evidence="1" id="KW-0472">Membrane</keyword>
<dbReference type="EMBL" id="FNVT01000007">
    <property type="protein sequence ID" value="SEG90496.1"/>
    <property type="molecule type" value="Genomic_DNA"/>
</dbReference>
<evidence type="ECO:0000256" key="1">
    <source>
        <dbReference type="SAM" id="Phobius"/>
    </source>
</evidence>
<sequence>MKPLQRLATDSRYTLLGLPMAAVSFAISLGGLCAGLGSAVAFVGLPILAGTAAVARNLADFERVSLPEVLGRPVARPPYPPAPAGAGWFRRMMNPLATGQGWVDVLYGIVSFPISLVAGVIALVWWGGAIAGLTFPLYGWILASLPGVDGGWPAMLGIGGGDAMFVGANTVAGVLFALTLLPVVRGAALVKANLAQAMLTRAAPHTTASINEPEWA</sequence>
<evidence type="ECO:0000259" key="2">
    <source>
        <dbReference type="Pfam" id="PF13796"/>
    </source>
</evidence>
<protein>
    <submittedName>
        <fullName evidence="3">Putative sensor</fullName>
    </submittedName>
</protein>
<dbReference type="Proteomes" id="UP000236732">
    <property type="component" value="Unassembled WGS sequence"/>
</dbReference>
<keyword evidence="4" id="KW-1185">Reference proteome</keyword>
<name>A0A1H6E0H8_9ACTN</name>
<dbReference type="AlphaFoldDB" id="A0A1H6E0H8"/>
<feature type="transmembrane region" description="Helical" evidence="1">
    <location>
        <begin position="116"/>
        <end position="143"/>
    </location>
</feature>
<keyword evidence="1" id="KW-0812">Transmembrane</keyword>
<gene>
    <name evidence="3" type="ORF">SAMN05444920_10743</name>
</gene>
<keyword evidence="1" id="KW-1133">Transmembrane helix</keyword>
<dbReference type="InterPro" id="IPR025828">
    <property type="entry name" value="Put_sensor_dom"/>
</dbReference>
<dbReference type="OrthoDB" id="5183772at2"/>
<organism evidence="3 4">
    <name type="scientific">Nonomuraea solani</name>
    <dbReference type="NCBI Taxonomy" id="1144553"/>
    <lineage>
        <taxon>Bacteria</taxon>
        <taxon>Bacillati</taxon>
        <taxon>Actinomycetota</taxon>
        <taxon>Actinomycetes</taxon>
        <taxon>Streptosporangiales</taxon>
        <taxon>Streptosporangiaceae</taxon>
        <taxon>Nonomuraea</taxon>
    </lineage>
</organism>
<dbReference type="Pfam" id="PF13796">
    <property type="entry name" value="Sensor"/>
    <property type="match status" value="1"/>
</dbReference>
<accession>A0A1H6E0H8</accession>
<feature type="domain" description="Putative sensor" evidence="2">
    <location>
        <begin position="13"/>
        <end position="199"/>
    </location>
</feature>
<dbReference type="RefSeq" id="WP_160150390.1">
    <property type="nucleotide sequence ID" value="NZ_FNVT01000007.1"/>
</dbReference>